<evidence type="ECO:0000256" key="3">
    <source>
        <dbReference type="ARBA" id="ARBA00022692"/>
    </source>
</evidence>
<dbReference type="AlphaFoldDB" id="A0A851FZ12"/>
<keyword evidence="4" id="KW-0552">Olfaction</keyword>
<sequence length="158" mass="17327">LSLTDLGSICNTVPKAMHNCLWDTRTISHLGCATQVFLNVFFLGVAFSLLTIMCYDCYVSICKPLHYETLLGSRAFARMAAAAWAIGSLNALMHTANTFSLPLCQGNALGQFFCEIPHFLKLSCSQSGSRRETGLVVLFACLSLGCFVFIAFSYVQIF</sequence>
<evidence type="ECO:0000256" key="10">
    <source>
        <dbReference type="SAM" id="Phobius"/>
    </source>
</evidence>
<keyword evidence="5 10" id="KW-1133">Transmembrane helix</keyword>
<dbReference type="GO" id="GO:0005886">
    <property type="term" value="C:plasma membrane"/>
    <property type="evidence" value="ECO:0007669"/>
    <property type="project" value="UniProtKB-SubCell"/>
</dbReference>
<dbReference type="PRINTS" id="PR00245">
    <property type="entry name" value="OLFACTORYR"/>
</dbReference>
<evidence type="ECO:0000313" key="12">
    <source>
        <dbReference type="EMBL" id="NWI97514.1"/>
    </source>
</evidence>
<feature type="transmembrane region" description="Helical" evidence="10">
    <location>
        <begin position="135"/>
        <end position="155"/>
    </location>
</feature>
<keyword evidence="7 10" id="KW-0472">Membrane</keyword>
<evidence type="ECO:0000256" key="7">
    <source>
        <dbReference type="ARBA" id="ARBA00023136"/>
    </source>
</evidence>
<protein>
    <submittedName>
        <fullName evidence="12">O14AG protein</fullName>
    </submittedName>
</protein>
<evidence type="ECO:0000256" key="9">
    <source>
        <dbReference type="ARBA" id="ARBA00023224"/>
    </source>
</evidence>
<dbReference type="GO" id="GO:0004930">
    <property type="term" value="F:G protein-coupled receptor activity"/>
    <property type="evidence" value="ECO:0007669"/>
    <property type="project" value="UniProtKB-KW"/>
</dbReference>
<feature type="non-terminal residue" evidence="12">
    <location>
        <position position="1"/>
    </location>
</feature>
<feature type="domain" description="G-protein coupled receptors family 1 profile" evidence="11">
    <location>
        <begin position="1"/>
        <end position="158"/>
    </location>
</feature>
<comment type="caution">
    <text evidence="12">The sequence shown here is derived from an EMBL/GenBank/DDBJ whole genome shotgun (WGS) entry which is preliminary data.</text>
</comment>
<dbReference type="PROSITE" id="PS50262">
    <property type="entry name" value="G_PROTEIN_RECEP_F1_2"/>
    <property type="match status" value="1"/>
</dbReference>
<evidence type="ECO:0000259" key="11">
    <source>
        <dbReference type="PROSITE" id="PS50262"/>
    </source>
</evidence>
<keyword evidence="4" id="KW-0716">Sensory transduction</keyword>
<feature type="transmembrane region" description="Helical" evidence="10">
    <location>
        <begin position="36"/>
        <end position="55"/>
    </location>
</feature>
<proteinExistence type="predicted"/>
<evidence type="ECO:0000313" key="13">
    <source>
        <dbReference type="Proteomes" id="UP000633448"/>
    </source>
</evidence>
<dbReference type="OrthoDB" id="5967898at2759"/>
<evidence type="ECO:0000256" key="1">
    <source>
        <dbReference type="ARBA" id="ARBA00004651"/>
    </source>
</evidence>
<accession>A0A851FZ12</accession>
<dbReference type="Gene3D" id="1.20.1070.10">
    <property type="entry name" value="Rhodopsin 7-helix transmembrane proteins"/>
    <property type="match status" value="1"/>
</dbReference>
<reference evidence="12" key="1">
    <citation type="submission" date="2019-10" db="EMBL/GenBank/DDBJ databases">
        <title>Bird 10,000 Genomes (B10K) Project - Family phase.</title>
        <authorList>
            <person name="Zhang G."/>
        </authorList>
    </citation>
    <scope>NUCLEOTIDE SEQUENCE</scope>
    <source>
        <strain evidence="12">B10K-DU-002-53</strain>
        <tissue evidence="12">Muscle</tissue>
    </source>
</reference>
<dbReference type="Proteomes" id="UP000633448">
    <property type="component" value="Unassembled WGS sequence"/>
</dbReference>
<dbReference type="InterPro" id="IPR000725">
    <property type="entry name" value="Olfact_rcpt"/>
</dbReference>
<keyword evidence="2" id="KW-1003">Cell membrane</keyword>
<feature type="non-terminal residue" evidence="12">
    <location>
        <position position="158"/>
    </location>
</feature>
<dbReference type="EMBL" id="WEKX01028473">
    <property type="protein sequence ID" value="NWI97514.1"/>
    <property type="molecule type" value="Genomic_DNA"/>
</dbReference>
<gene>
    <name evidence="12" type="primary">Or14a16_2</name>
    <name evidence="12" type="ORF">PITSOR_R03106</name>
</gene>
<dbReference type="PANTHER" id="PTHR26452">
    <property type="entry name" value="OLFACTORY RECEPTOR"/>
    <property type="match status" value="1"/>
</dbReference>
<dbReference type="InterPro" id="IPR017452">
    <property type="entry name" value="GPCR_Rhodpsn_7TM"/>
</dbReference>
<comment type="subcellular location">
    <subcellularLocation>
        <location evidence="1">Cell membrane</location>
        <topology evidence="1">Multi-pass membrane protein</topology>
    </subcellularLocation>
</comment>
<evidence type="ECO:0000256" key="8">
    <source>
        <dbReference type="ARBA" id="ARBA00023170"/>
    </source>
</evidence>
<dbReference type="SUPFAM" id="SSF81321">
    <property type="entry name" value="Family A G protein-coupled receptor-like"/>
    <property type="match status" value="1"/>
</dbReference>
<keyword evidence="3 10" id="KW-0812">Transmembrane</keyword>
<evidence type="ECO:0000256" key="5">
    <source>
        <dbReference type="ARBA" id="ARBA00022989"/>
    </source>
</evidence>
<dbReference type="InterPro" id="IPR050516">
    <property type="entry name" value="Olfactory_GPCR"/>
</dbReference>
<dbReference type="GO" id="GO:0004984">
    <property type="term" value="F:olfactory receptor activity"/>
    <property type="evidence" value="ECO:0007669"/>
    <property type="project" value="InterPro"/>
</dbReference>
<evidence type="ECO:0000256" key="6">
    <source>
        <dbReference type="ARBA" id="ARBA00023040"/>
    </source>
</evidence>
<evidence type="ECO:0000256" key="2">
    <source>
        <dbReference type="ARBA" id="ARBA00022475"/>
    </source>
</evidence>
<organism evidence="12 13">
    <name type="scientific">Pitta sordida</name>
    <name type="common">Hooded pitta</name>
    <dbReference type="NCBI Taxonomy" id="9163"/>
    <lineage>
        <taxon>Eukaryota</taxon>
        <taxon>Metazoa</taxon>
        <taxon>Chordata</taxon>
        <taxon>Craniata</taxon>
        <taxon>Vertebrata</taxon>
        <taxon>Euteleostomi</taxon>
        <taxon>Archelosauria</taxon>
        <taxon>Archosauria</taxon>
        <taxon>Dinosauria</taxon>
        <taxon>Saurischia</taxon>
        <taxon>Theropoda</taxon>
        <taxon>Coelurosauria</taxon>
        <taxon>Aves</taxon>
        <taxon>Neognathae</taxon>
        <taxon>Neoaves</taxon>
        <taxon>Telluraves</taxon>
        <taxon>Australaves</taxon>
        <taxon>Passeriformes</taxon>
        <taxon>Pittidae</taxon>
        <taxon>Pitta</taxon>
    </lineage>
</organism>
<name>A0A851FZ12_PITSO</name>
<evidence type="ECO:0000256" key="4">
    <source>
        <dbReference type="ARBA" id="ARBA00022725"/>
    </source>
</evidence>
<keyword evidence="6" id="KW-0297">G-protein coupled receptor</keyword>
<dbReference type="InterPro" id="IPR000276">
    <property type="entry name" value="GPCR_Rhodpsn"/>
</dbReference>
<dbReference type="Pfam" id="PF00001">
    <property type="entry name" value="7tm_1"/>
    <property type="match status" value="1"/>
</dbReference>
<keyword evidence="8" id="KW-0675">Receptor</keyword>
<keyword evidence="9" id="KW-0807">Transducer</keyword>
<keyword evidence="13" id="KW-1185">Reference proteome</keyword>